<reference evidence="8 9" key="1">
    <citation type="submission" date="2019-01" db="EMBL/GenBank/DDBJ databases">
        <title>Draft genomes of a novel of Aminipila strains.</title>
        <authorList>
            <person name="Ma S."/>
        </authorList>
    </citation>
    <scope>NUCLEOTIDE SEQUENCE [LARGE SCALE GENOMIC DNA]</scope>
    <source>
        <strain evidence="9">JN-39</strain>
    </source>
</reference>
<keyword evidence="3 5" id="KW-0949">S-adenosyl-L-methionine</keyword>
<dbReference type="KEGG" id="amij:EQM06_01115"/>
<evidence type="ECO:0000259" key="6">
    <source>
        <dbReference type="Pfam" id="PF05175"/>
    </source>
</evidence>
<comment type="caution">
    <text evidence="5">Lacks conserved residue(s) required for the propagation of feature annotation.</text>
</comment>
<dbReference type="PANTHER" id="PTHR18895:SF74">
    <property type="entry name" value="MTRF1L RELEASE FACTOR GLUTAMINE METHYLTRANSFERASE"/>
    <property type="match status" value="1"/>
</dbReference>
<dbReference type="SUPFAM" id="SSF53335">
    <property type="entry name" value="S-adenosyl-L-methionine-dependent methyltransferases"/>
    <property type="match status" value="1"/>
</dbReference>
<dbReference type="OrthoDB" id="9800643at2"/>
<keyword evidence="1 5" id="KW-0489">Methyltransferase</keyword>
<evidence type="ECO:0000313" key="9">
    <source>
        <dbReference type="Proteomes" id="UP000287601"/>
    </source>
</evidence>
<sequence length="282" mass="32013">MLEMGQKTLEGAGIYDAKVDAERLLCHMLSLERGELFMIWSKRMEDGQCSRYFELIDARATRLPLQHITGVQQFMGYDFKIDKNVLIPRLDTELLAEAVMEYAEYFKGKIMLLDLCCGSGAIGISLSKLCKNMKIVCSDISEDAVRLTKENAKALKANITVKKGDLFEPFKGRLGNTKFDIIVSNPPYIETEVISTLEEEVRLHEPHLALDGGKDGMEFYRQILKEAPKYLNKGGMLFLEVGHNQGNILADKLAHMGQYTDIEVRKDYNEFDRVVICKTQVK</sequence>
<dbReference type="EC" id="2.1.1.297" evidence="5"/>
<feature type="binding site" evidence="5">
    <location>
        <position position="185"/>
    </location>
    <ligand>
        <name>S-adenosyl-L-methionine</name>
        <dbReference type="ChEBI" id="CHEBI:59789"/>
    </ligand>
</feature>
<comment type="function">
    <text evidence="5">Methylates the class 1 translation termination release factors RF1/PrfA and RF2/PrfB on the glutamine residue of the universally conserved GGQ motif.</text>
</comment>
<evidence type="ECO:0000256" key="3">
    <source>
        <dbReference type="ARBA" id="ARBA00022691"/>
    </source>
</evidence>
<dbReference type="HAMAP" id="MF_02126">
    <property type="entry name" value="RF_methyltr_PrmC"/>
    <property type="match status" value="1"/>
</dbReference>
<name>A0A410PYJ3_9FIRM</name>
<dbReference type="NCBIfam" id="TIGR03534">
    <property type="entry name" value="RF_mod_PrmC"/>
    <property type="match status" value="1"/>
</dbReference>
<keyword evidence="9" id="KW-1185">Reference proteome</keyword>
<feature type="domain" description="Methyltransferase small" evidence="6">
    <location>
        <begin position="92"/>
        <end position="193"/>
    </location>
</feature>
<feature type="binding site" evidence="5">
    <location>
        <begin position="185"/>
        <end position="188"/>
    </location>
    <ligand>
        <name>substrate</name>
    </ligand>
</feature>
<dbReference type="InterPro" id="IPR007848">
    <property type="entry name" value="Small_mtfrase_dom"/>
</dbReference>
<dbReference type="Gene3D" id="3.40.50.150">
    <property type="entry name" value="Vaccinia Virus protein VP39"/>
    <property type="match status" value="1"/>
</dbReference>
<dbReference type="InterPro" id="IPR002052">
    <property type="entry name" value="DNA_methylase_N6_adenine_CS"/>
</dbReference>
<dbReference type="PANTHER" id="PTHR18895">
    <property type="entry name" value="HEMK METHYLTRANSFERASE"/>
    <property type="match status" value="1"/>
</dbReference>
<evidence type="ECO:0000256" key="2">
    <source>
        <dbReference type="ARBA" id="ARBA00022679"/>
    </source>
</evidence>
<feature type="binding site" evidence="5">
    <location>
        <position position="139"/>
    </location>
    <ligand>
        <name>S-adenosyl-L-methionine</name>
        <dbReference type="ChEBI" id="CHEBI:59789"/>
    </ligand>
</feature>
<dbReference type="NCBIfam" id="TIGR00536">
    <property type="entry name" value="hemK_fam"/>
    <property type="match status" value="1"/>
</dbReference>
<dbReference type="Gene3D" id="1.10.8.10">
    <property type="entry name" value="DNA helicase RuvA subunit, C-terminal domain"/>
    <property type="match status" value="1"/>
</dbReference>
<dbReference type="CDD" id="cd02440">
    <property type="entry name" value="AdoMet_MTases"/>
    <property type="match status" value="1"/>
</dbReference>
<dbReference type="Pfam" id="PF17827">
    <property type="entry name" value="PrmC_N"/>
    <property type="match status" value="1"/>
</dbReference>
<evidence type="ECO:0000256" key="1">
    <source>
        <dbReference type="ARBA" id="ARBA00022603"/>
    </source>
</evidence>
<dbReference type="InterPro" id="IPR040758">
    <property type="entry name" value="PrmC_N"/>
</dbReference>
<proteinExistence type="inferred from homology"/>
<dbReference type="Proteomes" id="UP000287601">
    <property type="component" value="Chromosome"/>
</dbReference>
<evidence type="ECO:0000259" key="7">
    <source>
        <dbReference type="Pfam" id="PF17827"/>
    </source>
</evidence>
<dbReference type="InterPro" id="IPR019874">
    <property type="entry name" value="RF_methyltr_PrmC"/>
</dbReference>
<dbReference type="AlphaFoldDB" id="A0A410PYJ3"/>
<dbReference type="PROSITE" id="PS00092">
    <property type="entry name" value="N6_MTASE"/>
    <property type="match status" value="1"/>
</dbReference>
<comment type="catalytic activity">
    <reaction evidence="4 5">
        <text>L-glutaminyl-[peptide chain release factor] + S-adenosyl-L-methionine = N(5)-methyl-L-glutaminyl-[peptide chain release factor] + S-adenosyl-L-homocysteine + H(+)</text>
        <dbReference type="Rhea" id="RHEA:42896"/>
        <dbReference type="Rhea" id="RHEA-COMP:10271"/>
        <dbReference type="Rhea" id="RHEA-COMP:10272"/>
        <dbReference type="ChEBI" id="CHEBI:15378"/>
        <dbReference type="ChEBI" id="CHEBI:30011"/>
        <dbReference type="ChEBI" id="CHEBI:57856"/>
        <dbReference type="ChEBI" id="CHEBI:59789"/>
        <dbReference type="ChEBI" id="CHEBI:61891"/>
        <dbReference type="EC" id="2.1.1.297"/>
    </reaction>
</comment>
<dbReference type="GO" id="GO:0032259">
    <property type="term" value="P:methylation"/>
    <property type="evidence" value="ECO:0007669"/>
    <property type="project" value="UniProtKB-KW"/>
</dbReference>
<evidence type="ECO:0000256" key="5">
    <source>
        <dbReference type="HAMAP-Rule" id="MF_02126"/>
    </source>
</evidence>
<protein>
    <recommendedName>
        <fullName evidence="5">Release factor glutamine methyltransferase</fullName>
        <shortName evidence="5">RF MTase</shortName>
        <ecNumber evidence="5">2.1.1.297</ecNumber>
    </recommendedName>
    <alternativeName>
        <fullName evidence="5">N5-glutamine methyltransferase PrmC</fullName>
    </alternativeName>
    <alternativeName>
        <fullName evidence="5">Protein-(glutamine-N5) MTase PrmC</fullName>
    </alternativeName>
    <alternativeName>
        <fullName evidence="5">Protein-glutamine N-methyltransferase PrmC</fullName>
    </alternativeName>
</protein>
<feature type="domain" description="Release factor glutamine methyltransferase N-terminal" evidence="7">
    <location>
        <begin position="2"/>
        <end position="70"/>
    </location>
</feature>
<evidence type="ECO:0000313" key="8">
    <source>
        <dbReference type="EMBL" id="QAT44042.1"/>
    </source>
</evidence>
<dbReference type="InterPro" id="IPR050320">
    <property type="entry name" value="N5-glutamine_MTase"/>
</dbReference>
<keyword evidence="2 5" id="KW-0808">Transferase</keyword>
<comment type="similarity">
    <text evidence="5">Belongs to the protein N5-glutamine methyltransferase family. PrmC subfamily.</text>
</comment>
<dbReference type="InterPro" id="IPR029063">
    <property type="entry name" value="SAM-dependent_MTases_sf"/>
</dbReference>
<dbReference type="Pfam" id="PF05175">
    <property type="entry name" value="MTS"/>
    <property type="match status" value="1"/>
</dbReference>
<organism evidence="8 9">
    <name type="scientific">Aminipila luticellarii</name>
    <dbReference type="NCBI Taxonomy" id="2507160"/>
    <lineage>
        <taxon>Bacteria</taxon>
        <taxon>Bacillati</taxon>
        <taxon>Bacillota</taxon>
        <taxon>Clostridia</taxon>
        <taxon>Peptostreptococcales</taxon>
        <taxon>Anaerovoracaceae</taxon>
        <taxon>Aminipila</taxon>
    </lineage>
</organism>
<accession>A0A410PYJ3</accession>
<dbReference type="GO" id="GO:0102559">
    <property type="term" value="F:peptide chain release factor N(5)-glutamine methyltransferase activity"/>
    <property type="evidence" value="ECO:0007669"/>
    <property type="project" value="UniProtKB-EC"/>
</dbReference>
<dbReference type="EMBL" id="CP035281">
    <property type="protein sequence ID" value="QAT44042.1"/>
    <property type="molecule type" value="Genomic_DNA"/>
</dbReference>
<dbReference type="GO" id="GO:0003676">
    <property type="term" value="F:nucleic acid binding"/>
    <property type="evidence" value="ECO:0007669"/>
    <property type="project" value="InterPro"/>
</dbReference>
<evidence type="ECO:0000256" key="4">
    <source>
        <dbReference type="ARBA" id="ARBA00048391"/>
    </source>
</evidence>
<dbReference type="InterPro" id="IPR004556">
    <property type="entry name" value="HemK-like"/>
</dbReference>
<gene>
    <name evidence="5 8" type="primary">prmC</name>
    <name evidence="8" type="ORF">EQM06_01115</name>
</gene>